<comment type="caution">
    <text evidence="4">The sequence shown here is derived from an EMBL/GenBank/DDBJ whole genome shotgun (WGS) entry which is preliminary data.</text>
</comment>
<dbReference type="AlphaFoldDB" id="A0A6V8LMR3"/>
<dbReference type="NCBIfam" id="TIGR00230">
    <property type="entry name" value="sfsA"/>
    <property type="match status" value="1"/>
</dbReference>
<evidence type="ECO:0000256" key="1">
    <source>
        <dbReference type="HAMAP-Rule" id="MF_00095"/>
    </source>
</evidence>
<reference evidence="4 5" key="2">
    <citation type="submission" date="2020-05" db="EMBL/GenBank/DDBJ databases">
        <title>Draft genome sequence of Desulfovibrio sp. strainFSS-1.</title>
        <authorList>
            <person name="Shimoshige H."/>
            <person name="Kobayashi H."/>
            <person name="Maekawa T."/>
        </authorList>
    </citation>
    <scope>NUCLEOTIDE SEQUENCE [LARGE SCALE GENOMIC DNA]</scope>
    <source>
        <strain evidence="4 5">SIID29052-01</strain>
    </source>
</reference>
<dbReference type="CDD" id="cd22359">
    <property type="entry name" value="SfsA-like_bacterial"/>
    <property type="match status" value="1"/>
</dbReference>
<dbReference type="HAMAP" id="MF_00095">
    <property type="entry name" value="SfsA"/>
    <property type="match status" value="1"/>
</dbReference>
<dbReference type="Gene3D" id="2.40.50.580">
    <property type="match status" value="1"/>
</dbReference>
<reference evidence="4 5" key="1">
    <citation type="submission" date="2020-04" db="EMBL/GenBank/DDBJ databases">
        <authorList>
            <consortium name="Desulfovibrio sp. FSS-1 genome sequencing consortium"/>
            <person name="Shimoshige H."/>
            <person name="Kobayashi H."/>
            <person name="Maekawa T."/>
        </authorList>
    </citation>
    <scope>NUCLEOTIDE SEQUENCE [LARGE SCALE GENOMIC DNA]</scope>
    <source>
        <strain evidence="4 5">SIID29052-01</strain>
    </source>
</reference>
<dbReference type="PANTHER" id="PTHR30545:SF2">
    <property type="entry name" value="SUGAR FERMENTATION STIMULATION PROTEIN A"/>
    <property type="match status" value="1"/>
</dbReference>
<evidence type="ECO:0000259" key="3">
    <source>
        <dbReference type="Pfam" id="PF17746"/>
    </source>
</evidence>
<evidence type="ECO:0000313" key="4">
    <source>
        <dbReference type="EMBL" id="GFK92984.1"/>
    </source>
</evidence>
<gene>
    <name evidence="1 4" type="primary">sfsA</name>
    <name evidence="4" type="ORF">NNJEOMEG_00812</name>
</gene>
<comment type="similarity">
    <text evidence="1">Belongs to the SfsA family.</text>
</comment>
<protein>
    <recommendedName>
        <fullName evidence="1">Sugar fermentation stimulation protein homolog</fullName>
    </recommendedName>
</protein>
<dbReference type="PANTHER" id="PTHR30545">
    <property type="entry name" value="SUGAR FERMENTATION STIMULATION PROTEIN A"/>
    <property type="match status" value="1"/>
</dbReference>
<dbReference type="Pfam" id="PF03749">
    <property type="entry name" value="SfsA"/>
    <property type="match status" value="1"/>
</dbReference>
<dbReference type="InterPro" id="IPR040452">
    <property type="entry name" value="SfsA_C"/>
</dbReference>
<dbReference type="GO" id="GO:0003677">
    <property type="term" value="F:DNA binding"/>
    <property type="evidence" value="ECO:0007669"/>
    <property type="project" value="InterPro"/>
</dbReference>
<organism evidence="4 5">
    <name type="scientific">Fundidesulfovibrio magnetotacticus</name>
    <dbReference type="NCBI Taxonomy" id="2730080"/>
    <lineage>
        <taxon>Bacteria</taxon>
        <taxon>Pseudomonadati</taxon>
        <taxon>Thermodesulfobacteriota</taxon>
        <taxon>Desulfovibrionia</taxon>
        <taxon>Desulfovibrionales</taxon>
        <taxon>Desulfovibrionaceae</taxon>
        <taxon>Fundidesulfovibrio</taxon>
    </lineage>
</organism>
<dbReference type="InterPro" id="IPR005224">
    <property type="entry name" value="SfsA"/>
</dbReference>
<dbReference type="Proteomes" id="UP000494245">
    <property type="component" value="Unassembled WGS sequence"/>
</dbReference>
<dbReference type="EMBL" id="BLTE01000002">
    <property type="protein sequence ID" value="GFK92984.1"/>
    <property type="molecule type" value="Genomic_DNA"/>
</dbReference>
<accession>A0A6V8LMR3</accession>
<feature type="domain" description="SfsA N-terminal OB" evidence="3">
    <location>
        <begin position="28"/>
        <end position="93"/>
    </location>
</feature>
<sequence length="246" mass="26613">METVNSSAHPGPVLLPLSGPARVARLVGRRARFLMDLEDGAGERFTAHTNNTGTMLGLLRPGAQVLATRRDTPGRKLPWSVEAVRPGAFWVGVDTSVPTRALRAAWAAGLLPETAGYETFKAEPRFEGGRLDALLEGPAGPLWVETKNVTLVEDCQAQFPDAPSERARKHLTELSRLARKGERAALFFCVQRPDARCFGPAWAVDEAYGREFHQALEAGVEAWAYVLDVGEDGYRLGGRLAVGGAP</sequence>
<evidence type="ECO:0000313" key="5">
    <source>
        <dbReference type="Proteomes" id="UP000494245"/>
    </source>
</evidence>
<dbReference type="InterPro" id="IPR041465">
    <property type="entry name" value="SfsA_N"/>
</dbReference>
<feature type="domain" description="Sugar fermentation stimulation protein C-terminal" evidence="2">
    <location>
        <begin position="97"/>
        <end position="231"/>
    </location>
</feature>
<evidence type="ECO:0000259" key="2">
    <source>
        <dbReference type="Pfam" id="PF03749"/>
    </source>
</evidence>
<name>A0A6V8LMR3_9BACT</name>
<dbReference type="RefSeq" id="WP_173081553.1">
    <property type="nucleotide sequence ID" value="NZ_BLTE01000002.1"/>
</dbReference>
<proteinExistence type="inferred from homology"/>
<keyword evidence="5" id="KW-1185">Reference proteome</keyword>
<dbReference type="Pfam" id="PF17746">
    <property type="entry name" value="SfsA_N"/>
    <property type="match status" value="1"/>
</dbReference>
<dbReference type="Gene3D" id="3.40.1350.60">
    <property type="match status" value="1"/>
</dbReference>